<accession>X0SL75</accession>
<reference evidence="1" key="1">
    <citation type="journal article" date="2014" name="Front. Microbiol.">
        <title>High frequency of phylogenetically diverse reductive dehalogenase-homologous genes in deep subseafloor sedimentary metagenomes.</title>
        <authorList>
            <person name="Kawai M."/>
            <person name="Futagami T."/>
            <person name="Toyoda A."/>
            <person name="Takaki Y."/>
            <person name="Nishi S."/>
            <person name="Hori S."/>
            <person name="Arai W."/>
            <person name="Tsubouchi T."/>
            <person name="Morono Y."/>
            <person name="Uchiyama I."/>
            <person name="Ito T."/>
            <person name="Fujiyama A."/>
            <person name="Inagaki F."/>
            <person name="Takami H."/>
        </authorList>
    </citation>
    <scope>NUCLEOTIDE SEQUENCE</scope>
    <source>
        <strain evidence="1">Expedition CK06-06</strain>
    </source>
</reference>
<feature type="non-terminal residue" evidence="1">
    <location>
        <position position="1"/>
    </location>
</feature>
<organism evidence="1">
    <name type="scientific">marine sediment metagenome</name>
    <dbReference type="NCBI Taxonomy" id="412755"/>
    <lineage>
        <taxon>unclassified sequences</taxon>
        <taxon>metagenomes</taxon>
        <taxon>ecological metagenomes</taxon>
    </lineage>
</organism>
<name>X0SL75_9ZZZZ</name>
<dbReference type="EMBL" id="BARS01008237">
    <property type="protein sequence ID" value="GAF75881.1"/>
    <property type="molecule type" value="Genomic_DNA"/>
</dbReference>
<gene>
    <name evidence="1" type="ORF">S01H1_15744</name>
</gene>
<evidence type="ECO:0000313" key="1">
    <source>
        <dbReference type="EMBL" id="GAF75881.1"/>
    </source>
</evidence>
<sequence>RPEFALQSRTQTMHRTVRGLNDNRVHEVLCDYHEGSLRVYRFIPSEAKIEASTYRPQEGELCQGTKIVPEVEEHHFSLPYEMTR</sequence>
<protein>
    <submittedName>
        <fullName evidence="1">Uncharacterized protein</fullName>
    </submittedName>
</protein>
<dbReference type="AlphaFoldDB" id="X0SL75"/>
<proteinExistence type="predicted"/>
<comment type="caution">
    <text evidence="1">The sequence shown here is derived from an EMBL/GenBank/DDBJ whole genome shotgun (WGS) entry which is preliminary data.</text>
</comment>